<proteinExistence type="predicted"/>
<gene>
    <name evidence="1" type="ORF">GSOID_T00031790001</name>
</gene>
<reference evidence="1" key="1">
    <citation type="journal article" date="2010" name="Science">
        <title>Plasticity of animal genome architecture unmasked by rapid evolution of a pelagic tunicate.</title>
        <authorList>
            <person name="Denoeud F."/>
            <person name="Henriet S."/>
            <person name="Mungpakdee S."/>
            <person name="Aury J.M."/>
            <person name="Da Silva C."/>
            <person name="Brinkmann H."/>
            <person name="Mikhaleva J."/>
            <person name="Olsen L.C."/>
            <person name="Jubin C."/>
            <person name="Canestro C."/>
            <person name="Bouquet J.M."/>
            <person name="Danks G."/>
            <person name="Poulain J."/>
            <person name="Campsteijn C."/>
            <person name="Adamski M."/>
            <person name="Cross I."/>
            <person name="Yadetie F."/>
            <person name="Muffato M."/>
            <person name="Louis A."/>
            <person name="Butcher S."/>
            <person name="Tsagkogeorga G."/>
            <person name="Konrad A."/>
            <person name="Singh S."/>
            <person name="Jensen M.F."/>
            <person name="Cong E.H."/>
            <person name="Eikeseth-Otteraa H."/>
            <person name="Noel B."/>
            <person name="Anthouard V."/>
            <person name="Porcel B.M."/>
            <person name="Kachouri-Lafond R."/>
            <person name="Nishino A."/>
            <person name="Ugolini M."/>
            <person name="Chourrout P."/>
            <person name="Nishida H."/>
            <person name="Aasland R."/>
            <person name="Huzurbazar S."/>
            <person name="Westhof E."/>
            <person name="Delsuc F."/>
            <person name="Lehrach H."/>
            <person name="Reinhardt R."/>
            <person name="Weissenbach J."/>
            <person name="Roy S.W."/>
            <person name="Artiguenave F."/>
            <person name="Postlethwait J.H."/>
            <person name="Manak J.R."/>
            <person name="Thompson E.M."/>
            <person name="Jaillon O."/>
            <person name="Du Pasquier L."/>
            <person name="Boudinot P."/>
            <person name="Liberles D.A."/>
            <person name="Volff J.N."/>
            <person name="Philippe H."/>
            <person name="Lenhard B."/>
            <person name="Roest Crollius H."/>
            <person name="Wincker P."/>
            <person name="Chourrout D."/>
        </authorList>
    </citation>
    <scope>NUCLEOTIDE SEQUENCE [LARGE SCALE GENOMIC DNA]</scope>
</reference>
<accession>E4YS33</accession>
<dbReference type="Proteomes" id="UP000011014">
    <property type="component" value="Unassembled WGS sequence"/>
</dbReference>
<evidence type="ECO:0000313" key="1">
    <source>
        <dbReference type="EMBL" id="CBY38275.1"/>
    </source>
</evidence>
<protein>
    <submittedName>
        <fullName evidence="1">Uncharacterized protein</fullName>
    </submittedName>
</protein>
<name>E4YS33_OIKDI</name>
<dbReference type="AlphaFoldDB" id="E4YS33"/>
<dbReference type="EMBL" id="FN655173">
    <property type="protein sequence ID" value="CBY38275.1"/>
    <property type="molecule type" value="Genomic_DNA"/>
</dbReference>
<organism evidence="1">
    <name type="scientific">Oikopleura dioica</name>
    <name type="common">Tunicate</name>
    <dbReference type="NCBI Taxonomy" id="34765"/>
    <lineage>
        <taxon>Eukaryota</taxon>
        <taxon>Metazoa</taxon>
        <taxon>Chordata</taxon>
        <taxon>Tunicata</taxon>
        <taxon>Appendicularia</taxon>
        <taxon>Copelata</taxon>
        <taxon>Oikopleuridae</taxon>
        <taxon>Oikopleura</taxon>
    </lineage>
</organism>
<sequence>MEKFQIPREYAEEIIWVERKNAFDSTQWMGDLQSLRILKKPERTIHKPKRRNKHFDFQMSSEKMLN</sequence>